<sequence>MNSKSSSTNAEHWFRFGSKLCSTINCTFFVQDNAKSTSKMRNLNYLLLLTFFSASSQTLTIDEVYSLAKQNYPLINRHDLIAKTKQYNLENASKGWLPQINIVGQATYQNEVTQLPFSLPNMAIEPLTKDQYKVFADVQQTIYDGGMISNQKKIAQINSEIEMQKTEVETHKLEERINQIFFGALQTDEQIGQNELTIFDIQNALENAENQLKNGVILRSNVDVLKAQLIQLQQKQIELQNIKKSFLEMLSVFINRNLDEQTKLQKPERILVENVNNRPELKLFDLQKQALETQKSVINSRNMPKLGAFVQGGYGKPGFNMLKNEFDMFYIGGVRLNIPVSGFYTKKNDLALIQLQQNEVDIQKENFLFNQQFQTLQSNNELEKIQQLIDKDSELIVLRESIKKASLAQLENGVITTNDYLREVNELDRARTQKILHEIQYLLTQHNLKAQLNN</sequence>
<dbReference type="EMBL" id="QPIE01000006">
    <property type="protein sequence ID" value="RCU42438.1"/>
    <property type="molecule type" value="Genomic_DNA"/>
</dbReference>
<keyword evidence="5" id="KW-0812">Transmembrane</keyword>
<dbReference type="AlphaFoldDB" id="A0A368MWA9"/>
<keyword evidence="6" id="KW-0472">Membrane</keyword>
<evidence type="ECO:0000256" key="1">
    <source>
        <dbReference type="ARBA" id="ARBA00004442"/>
    </source>
</evidence>
<evidence type="ECO:0000256" key="4">
    <source>
        <dbReference type="ARBA" id="ARBA00022452"/>
    </source>
</evidence>
<evidence type="ECO:0000256" key="7">
    <source>
        <dbReference type="ARBA" id="ARBA00023237"/>
    </source>
</evidence>
<evidence type="ECO:0000313" key="9">
    <source>
        <dbReference type="Proteomes" id="UP000252172"/>
    </source>
</evidence>
<dbReference type="GO" id="GO:0009279">
    <property type="term" value="C:cell outer membrane"/>
    <property type="evidence" value="ECO:0007669"/>
    <property type="project" value="UniProtKB-SubCell"/>
</dbReference>
<evidence type="ECO:0000256" key="3">
    <source>
        <dbReference type="ARBA" id="ARBA00022448"/>
    </source>
</evidence>
<keyword evidence="3" id="KW-0813">Transport</keyword>
<name>A0A368MWA9_9FLAO</name>
<dbReference type="Gene3D" id="1.20.1600.10">
    <property type="entry name" value="Outer membrane efflux proteins (OEP)"/>
    <property type="match status" value="1"/>
</dbReference>
<keyword evidence="9" id="KW-1185">Reference proteome</keyword>
<keyword evidence="4" id="KW-1134">Transmembrane beta strand</keyword>
<dbReference type="Proteomes" id="UP000252172">
    <property type="component" value="Unassembled WGS sequence"/>
</dbReference>
<dbReference type="GO" id="GO:1990281">
    <property type="term" value="C:efflux pump complex"/>
    <property type="evidence" value="ECO:0007669"/>
    <property type="project" value="TreeGrafter"/>
</dbReference>
<accession>A0A368MWA9</accession>
<dbReference type="InterPro" id="IPR003423">
    <property type="entry name" value="OMP_efflux"/>
</dbReference>
<reference evidence="8 9" key="1">
    <citation type="submission" date="2018-07" db="EMBL/GenBank/DDBJ databases">
        <title>Chryseobacterium lacus sp. nov., isolated from lake water.</title>
        <authorList>
            <person name="Li C.-M."/>
        </authorList>
    </citation>
    <scope>NUCLEOTIDE SEQUENCE [LARGE SCALE GENOMIC DNA]</scope>
    <source>
        <strain evidence="8 9">YLOS41</strain>
    </source>
</reference>
<dbReference type="SUPFAM" id="SSF56954">
    <property type="entry name" value="Outer membrane efflux proteins (OEP)"/>
    <property type="match status" value="1"/>
</dbReference>
<gene>
    <name evidence="8" type="ORF">DQ356_08845</name>
</gene>
<dbReference type="OrthoDB" id="976750at2"/>
<comment type="caution">
    <text evidence="8">The sequence shown here is derived from an EMBL/GenBank/DDBJ whole genome shotgun (WGS) entry which is preliminary data.</text>
</comment>
<evidence type="ECO:0000313" key="8">
    <source>
        <dbReference type="EMBL" id="RCU42438.1"/>
    </source>
</evidence>
<comment type="similarity">
    <text evidence="2">Belongs to the outer membrane factor (OMF) (TC 1.B.17) family.</text>
</comment>
<comment type="subcellular location">
    <subcellularLocation>
        <location evidence="1">Cell outer membrane</location>
    </subcellularLocation>
</comment>
<evidence type="ECO:0000256" key="5">
    <source>
        <dbReference type="ARBA" id="ARBA00022692"/>
    </source>
</evidence>
<evidence type="ECO:0000256" key="2">
    <source>
        <dbReference type="ARBA" id="ARBA00007613"/>
    </source>
</evidence>
<proteinExistence type="inferred from homology"/>
<dbReference type="GO" id="GO:0015562">
    <property type="term" value="F:efflux transmembrane transporter activity"/>
    <property type="evidence" value="ECO:0007669"/>
    <property type="project" value="InterPro"/>
</dbReference>
<dbReference type="GO" id="GO:0015288">
    <property type="term" value="F:porin activity"/>
    <property type="evidence" value="ECO:0007669"/>
    <property type="project" value="TreeGrafter"/>
</dbReference>
<keyword evidence="7" id="KW-0998">Cell outer membrane</keyword>
<evidence type="ECO:0000256" key="6">
    <source>
        <dbReference type="ARBA" id="ARBA00023136"/>
    </source>
</evidence>
<dbReference type="PANTHER" id="PTHR30026:SF20">
    <property type="entry name" value="OUTER MEMBRANE PROTEIN TOLC"/>
    <property type="match status" value="1"/>
</dbReference>
<dbReference type="PANTHER" id="PTHR30026">
    <property type="entry name" value="OUTER MEMBRANE PROTEIN TOLC"/>
    <property type="match status" value="1"/>
</dbReference>
<dbReference type="Pfam" id="PF02321">
    <property type="entry name" value="OEP"/>
    <property type="match status" value="1"/>
</dbReference>
<organism evidence="8 9">
    <name type="scientific">Chryseobacterium lacus</name>
    <dbReference type="NCBI Taxonomy" id="2058346"/>
    <lineage>
        <taxon>Bacteria</taxon>
        <taxon>Pseudomonadati</taxon>
        <taxon>Bacteroidota</taxon>
        <taxon>Flavobacteriia</taxon>
        <taxon>Flavobacteriales</taxon>
        <taxon>Weeksellaceae</taxon>
        <taxon>Chryseobacterium group</taxon>
        <taxon>Chryseobacterium</taxon>
    </lineage>
</organism>
<protein>
    <submittedName>
        <fullName evidence="8">TolC family protein</fullName>
    </submittedName>
</protein>
<dbReference type="InterPro" id="IPR051906">
    <property type="entry name" value="TolC-like"/>
</dbReference>